<evidence type="ECO:0008006" key="3">
    <source>
        <dbReference type="Google" id="ProtNLM"/>
    </source>
</evidence>
<dbReference type="Proteomes" id="UP001595755">
    <property type="component" value="Unassembled WGS sequence"/>
</dbReference>
<evidence type="ECO:0000313" key="1">
    <source>
        <dbReference type="EMBL" id="MFC4302830.1"/>
    </source>
</evidence>
<dbReference type="EMBL" id="JBHSED010000005">
    <property type="protein sequence ID" value="MFC4302830.1"/>
    <property type="molecule type" value="Genomic_DNA"/>
</dbReference>
<dbReference type="SUPFAM" id="SSF81606">
    <property type="entry name" value="PP2C-like"/>
    <property type="match status" value="1"/>
</dbReference>
<accession>A0ABV8S675</accession>
<dbReference type="Gene3D" id="3.60.40.10">
    <property type="entry name" value="PPM-type phosphatase domain"/>
    <property type="match status" value="1"/>
</dbReference>
<sequence length="274" mass="31001">MRNTNIRLPQSAETDVQQITRPSRHYRYGYSRSSDCRRWSEPGQDYLTLAERESSLSFVLCDGVSQSYEGGFAARFVGDRLLDWLLLFGETAALPLGDGQRLLNQFMKELTKEANQCLQEQAISPSIQGLLREALSLKKEQGSATMYCGGRIDYPGTQHPNGRLLLVWQGDIRCRIWRDRNETTAELPGDLLSVRGQWNSAAGPVGGMPFWYCTELLQKQRKGELLLYSDGFQALDRYPRVTGELLSELLASETEHPSSDDISFLQVTWDFTSS</sequence>
<comment type="caution">
    <text evidence="1">The sequence shown here is derived from an EMBL/GenBank/DDBJ whole genome shotgun (WGS) entry which is preliminary data.</text>
</comment>
<gene>
    <name evidence="1" type="ORF">ACFO1S_05155</name>
</gene>
<dbReference type="RefSeq" id="WP_204603303.1">
    <property type="nucleotide sequence ID" value="NZ_JBHSED010000005.1"/>
</dbReference>
<dbReference type="InterPro" id="IPR036457">
    <property type="entry name" value="PPM-type-like_dom_sf"/>
</dbReference>
<reference evidence="2" key="1">
    <citation type="journal article" date="2019" name="Int. J. Syst. Evol. Microbiol.">
        <title>The Global Catalogue of Microorganisms (GCM) 10K type strain sequencing project: providing services to taxonomists for standard genome sequencing and annotation.</title>
        <authorList>
            <consortium name="The Broad Institute Genomics Platform"/>
            <consortium name="The Broad Institute Genome Sequencing Center for Infectious Disease"/>
            <person name="Wu L."/>
            <person name="Ma J."/>
        </authorList>
    </citation>
    <scope>NUCLEOTIDE SEQUENCE [LARGE SCALE GENOMIC DNA]</scope>
    <source>
        <strain evidence="2">CGMCC 4.1641</strain>
    </source>
</reference>
<evidence type="ECO:0000313" key="2">
    <source>
        <dbReference type="Proteomes" id="UP001595755"/>
    </source>
</evidence>
<name>A0ABV8S675_9BACL</name>
<organism evidence="1 2">
    <name type="scientific">Cohnella boryungensis</name>
    <dbReference type="NCBI Taxonomy" id="768479"/>
    <lineage>
        <taxon>Bacteria</taxon>
        <taxon>Bacillati</taxon>
        <taxon>Bacillota</taxon>
        <taxon>Bacilli</taxon>
        <taxon>Bacillales</taxon>
        <taxon>Paenibacillaceae</taxon>
        <taxon>Cohnella</taxon>
    </lineage>
</organism>
<proteinExistence type="predicted"/>
<protein>
    <recommendedName>
        <fullName evidence="3">Serine/threonine protein phosphatase PrpC</fullName>
    </recommendedName>
</protein>
<keyword evidence="2" id="KW-1185">Reference proteome</keyword>